<proteinExistence type="predicted"/>
<evidence type="ECO:0000313" key="1">
    <source>
        <dbReference type="EMBL" id="AAY59177.1"/>
    </source>
</evidence>
<evidence type="ECO:0000313" key="2">
    <source>
        <dbReference type="Proteomes" id="UP000006693"/>
    </source>
</evidence>
<sequence length="57" mass="6204">MCTASVYRECLTRTPGSSTWNRLLSLENGWDDALREASGLSRMIGITNVTTCAAHSV</sequence>
<keyword evidence="2" id="KW-1185">Reference proteome</keyword>
<dbReference type="Proteomes" id="UP000006693">
    <property type="component" value="Chromosome 2"/>
</dbReference>
<gene>
    <name evidence="1" type="ordered locus">BMAA0314</name>
</gene>
<dbReference type="AlphaFoldDB" id="A0A0H2XEV2"/>
<protein>
    <submittedName>
        <fullName evidence="1">Uncharacterized protein</fullName>
    </submittedName>
</protein>
<accession>A0A0H2XEV2</accession>
<organism evidence="1 2">
    <name type="scientific">Burkholderia mallei (strain ATCC 23344)</name>
    <dbReference type="NCBI Taxonomy" id="243160"/>
    <lineage>
        <taxon>Bacteria</taxon>
        <taxon>Pseudomonadati</taxon>
        <taxon>Pseudomonadota</taxon>
        <taxon>Betaproteobacteria</taxon>
        <taxon>Burkholderiales</taxon>
        <taxon>Burkholderiaceae</taxon>
        <taxon>Burkholderia</taxon>
        <taxon>pseudomallei group</taxon>
    </lineage>
</organism>
<name>A0A0H2XEV2_BURMA</name>
<dbReference type="KEGG" id="bma:BMAA0314"/>
<reference evidence="1 2" key="1">
    <citation type="journal article" date="2004" name="Proc. Natl. Acad. Sci. U.S.A.">
        <title>Structural flexibility in the Burkholderia mallei genome.</title>
        <authorList>
            <person name="Nierman W.C."/>
            <person name="DeShazer D."/>
            <person name="Kim H.S."/>
            <person name="Tettelin H."/>
            <person name="Nelson K.E."/>
            <person name="Feldblyum T."/>
            <person name="Ulrich R.L."/>
            <person name="Ronning C.M."/>
            <person name="Brinkac L.M."/>
            <person name="Daugherty S.C."/>
            <person name="Davidsen T.D."/>
            <person name="Deboy R.T."/>
            <person name="Dimitrov G."/>
            <person name="Dodson R.J."/>
            <person name="Durkin A.S."/>
            <person name="Gwinn M.L."/>
            <person name="Haft D.H."/>
            <person name="Khouri H."/>
            <person name="Kolonay J.F."/>
            <person name="Madupu R."/>
            <person name="Mohammoud Y."/>
            <person name="Nelson W.C."/>
            <person name="Radune D."/>
            <person name="Romero C.M."/>
            <person name="Sarria S."/>
            <person name="Selengut J."/>
            <person name="Shamblin C."/>
            <person name="Sullivan S.A."/>
            <person name="White O."/>
            <person name="Yu Y."/>
            <person name="Zafar N."/>
            <person name="Zhou L."/>
            <person name="Fraser C.M."/>
        </authorList>
    </citation>
    <scope>NUCLEOTIDE SEQUENCE [LARGE SCALE GENOMIC DNA]</scope>
    <source>
        <strain evidence="1 2">ATCC 23344</strain>
    </source>
</reference>
<dbReference type="EMBL" id="CP000011">
    <property type="protein sequence ID" value="AAY59177.1"/>
    <property type="molecule type" value="Genomic_DNA"/>
</dbReference>
<dbReference type="HOGENOM" id="CLU_2987808_0_0_4"/>